<gene>
    <name evidence="2" type="ORF">PIB30_003905</name>
</gene>
<protein>
    <submittedName>
        <fullName evidence="2">Uncharacterized protein</fullName>
    </submittedName>
</protein>
<keyword evidence="1" id="KW-0472">Membrane</keyword>
<name>A0ABU6U576_9FABA</name>
<feature type="transmembrane region" description="Helical" evidence="1">
    <location>
        <begin position="187"/>
        <end position="206"/>
    </location>
</feature>
<evidence type="ECO:0000256" key="1">
    <source>
        <dbReference type="SAM" id="Phobius"/>
    </source>
</evidence>
<organism evidence="2 3">
    <name type="scientific">Stylosanthes scabra</name>
    <dbReference type="NCBI Taxonomy" id="79078"/>
    <lineage>
        <taxon>Eukaryota</taxon>
        <taxon>Viridiplantae</taxon>
        <taxon>Streptophyta</taxon>
        <taxon>Embryophyta</taxon>
        <taxon>Tracheophyta</taxon>
        <taxon>Spermatophyta</taxon>
        <taxon>Magnoliopsida</taxon>
        <taxon>eudicotyledons</taxon>
        <taxon>Gunneridae</taxon>
        <taxon>Pentapetalae</taxon>
        <taxon>rosids</taxon>
        <taxon>fabids</taxon>
        <taxon>Fabales</taxon>
        <taxon>Fabaceae</taxon>
        <taxon>Papilionoideae</taxon>
        <taxon>50 kb inversion clade</taxon>
        <taxon>dalbergioids sensu lato</taxon>
        <taxon>Dalbergieae</taxon>
        <taxon>Pterocarpus clade</taxon>
        <taxon>Stylosanthes</taxon>
    </lineage>
</organism>
<accession>A0ABU6U576</accession>
<keyword evidence="1" id="KW-0812">Transmembrane</keyword>
<proteinExistence type="predicted"/>
<keyword evidence="1" id="KW-1133">Transmembrane helix</keyword>
<comment type="caution">
    <text evidence="2">The sequence shown here is derived from an EMBL/GenBank/DDBJ whole genome shotgun (WGS) entry which is preliminary data.</text>
</comment>
<dbReference type="EMBL" id="JASCZI010120836">
    <property type="protein sequence ID" value="MED6155306.1"/>
    <property type="molecule type" value="Genomic_DNA"/>
</dbReference>
<keyword evidence="3" id="KW-1185">Reference proteome</keyword>
<evidence type="ECO:0000313" key="3">
    <source>
        <dbReference type="Proteomes" id="UP001341840"/>
    </source>
</evidence>
<reference evidence="2 3" key="1">
    <citation type="journal article" date="2023" name="Plants (Basel)">
        <title>Bridging the Gap: Combining Genomics and Transcriptomics Approaches to Understand Stylosanthes scabra, an Orphan Legume from the Brazilian Caatinga.</title>
        <authorList>
            <person name="Ferreira-Neto J.R.C."/>
            <person name="da Silva M.D."/>
            <person name="Binneck E."/>
            <person name="de Melo N.F."/>
            <person name="da Silva R.H."/>
            <person name="de Melo A.L.T.M."/>
            <person name="Pandolfi V."/>
            <person name="Bustamante F.O."/>
            <person name="Brasileiro-Vidal A.C."/>
            <person name="Benko-Iseppon A.M."/>
        </authorList>
    </citation>
    <scope>NUCLEOTIDE SEQUENCE [LARGE SCALE GENOMIC DNA]</scope>
    <source>
        <tissue evidence="2">Leaves</tissue>
    </source>
</reference>
<evidence type="ECO:0000313" key="2">
    <source>
        <dbReference type="EMBL" id="MED6155306.1"/>
    </source>
</evidence>
<sequence>MKLRRDVTTSELQLDATYVIDFIGLPSGTFEWVNSHVRKFHLLRLRVHVYADAARLILSWLAMESLRKRQVQTASIATAVAVKTNLIQRLEWPWSVMTTLLETWRVRSCVLLSPDPWELNSSFLLQGHFLLPEVFRQRYGPELGTLVFGIDREDNAICLYLGIGDGGDHFIPRESLRMIKTYYNTPNNGLLELIYIGYIIFYLSLWDRNGEINVR</sequence>
<dbReference type="Proteomes" id="UP001341840">
    <property type="component" value="Unassembled WGS sequence"/>
</dbReference>